<name>A0A081CBE6_PSEA2</name>
<dbReference type="AlphaFoldDB" id="A0A081CBE6"/>
<sequence length="242" mass="25295">MAVTSASSGAAELRTLRLDDILSDLDMLSSDDALFTLARSSAPTITSTHTGQDLLSSFERGSLDASTPEDRRKAYVGLSHALVAGFAHAGRLNTERVSAAQVGLVLPSERTHSGSSRPTAAHPQGQDATRSDLLHSKVATLQTQADAWHAALASAVGQQPESSAEPRRQDAAIPIVQGTDGHGSRADTGTIDGRMASELLDVHTKATTEAEAAPAPEEAAPRLDATPAAPDFEDDDPWNDLS</sequence>
<dbReference type="EMBL" id="DF830071">
    <property type="protein sequence ID" value="GAK63992.1"/>
    <property type="molecule type" value="Genomic_DNA"/>
</dbReference>
<organism evidence="1 2">
    <name type="scientific">Pseudozyma antarctica</name>
    <name type="common">Yeast</name>
    <name type="synonym">Candida antarctica</name>
    <dbReference type="NCBI Taxonomy" id="84753"/>
    <lineage>
        <taxon>Eukaryota</taxon>
        <taxon>Fungi</taxon>
        <taxon>Dikarya</taxon>
        <taxon>Basidiomycota</taxon>
        <taxon>Ustilaginomycotina</taxon>
        <taxon>Ustilaginomycetes</taxon>
        <taxon>Ustilaginales</taxon>
        <taxon>Ustilaginaceae</taxon>
        <taxon>Moesziomyces</taxon>
    </lineage>
</organism>
<dbReference type="RefSeq" id="XP_014657632.1">
    <property type="nucleotide sequence ID" value="XM_014802146.1"/>
</dbReference>
<protein>
    <submittedName>
        <fullName evidence="1">Uncharacterized protein</fullName>
    </submittedName>
</protein>
<evidence type="ECO:0000313" key="2">
    <source>
        <dbReference type="Proteomes" id="UP000053758"/>
    </source>
</evidence>
<gene>
    <name evidence="1" type="ORF">PAN0_004c2201</name>
</gene>
<keyword evidence="2" id="KW-1185">Reference proteome</keyword>
<reference evidence="2" key="1">
    <citation type="journal article" date="2014" name="Genome Announc.">
        <title>Draft Genome Sequence of the Yeast Pseudozyma antarctica Type Strain JCM10317, a Producer of the Glycolipid Biosurfactants, Mannosylerythritol Lipids.</title>
        <authorList>
            <person name="Saika A."/>
            <person name="Koike H."/>
            <person name="Hori T."/>
            <person name="Fukuoka T."/>
            <person name="Sato S."/>
            <person name="Habe H."/>
            <person name="Kitamoto D."/>
            <person name="Morita T."/>
        </authorList>
    </citation>
    <scope>NUCLEOTIDE SEQUENCE [LARGE SCALE GENOMIC DNA]</scope>
    <source>
        <strain evidence="2">JCM 10317</strain>
    </source>
</reference>
<dbReference type="HOGENOM" id="CLU_100273_0_0_1"/>
<accession>A0A081CBE6</accession>
<proteinExistence type="predicted"/>
<dbReference type="OrthoDB" id="2553844at2759"/>
<dbReference type="Proteomes" id="UP000053758">
    <property type="component" value="Unassembled WGS sequence"/>
</dbReference>
<dbReference type="GeneID" id="26302992"/>
<evidence type="ECO:0000313" key="1">
    <source>
        <dbReference type="EMBL" id="GAK63992.1"/>
    </source>
</evidence>